<reference evidence="2 3" key="1">
    <citation type="submission" date="2024-02" db="EMBL/GenBank/DDBJ databases">
        <title>Full genome sequence of Sphingomonas kaistensis.</title>
        <authorList>
            <person name="Poletto B.L."/>
            <person name="Silva G."/>
            <person name="Galante D."/>
            <person name="Campos K.R."/>
            <person name="Santos M.B.N."/>
            <person name="Sacchi C.T."/>
        </authorList>
    </citation>
    <scope>NUCLEOTIDE SEQUENCE [LARGE SCALE GENOMIC DNA]</scope>
    <source>
        <strain evidence="2 3">MA4R</strain>
    </source>
</reference>
<proteinExistence type="predicted"/>
<dbReference type="InterPro" id="IPR000073">
    <property type="entry name" value="AB_hydrolase_1"/>
</dbReference>
<dbReference type="InterPro" id="IPR029058">
    <property type="entry name" value="AB_hydrolase_fold"/>
</dbReference>
<dbReference type="SUPFAM" id="SSF53474">
    <property type="entry name" value="alpha/beta-Hydrolases"/>
    <property type="match status" value="1"/>
</dbReference>
<dbReference type="InterPro" id="IPR051321">
    <property type="entry name" value="PHA/PHB_synthase"/>
</dbReference>
<name>A0ABZ2G114_9SPHN</name>
<accession>A0ABZ2G114</accession>
<dbReference type="EMBL" id="CP145607">
    <property type="protein sequence ID" value="WWM70798.1"/>
    <property type="molecule type" value="Genomic_DNA"/>
</dbReference>
<keyword evidence="3" id="KW-1185">Reference proteome</keyword>
<dbReference type="RefSeq" id="WP_338503871.1">
    <property type="nucleotide sequence ID" value="NZ_CP145607.1"/>
</dbReference>
<dbReference type="Proteomes" id="UP001382935">
    <property type="component" value="Chromosome"/>
</dbReference>
<evidence type="ECO:0000259" key="1">
    <source>
        <dbReference type="Pfam" id="PF12697"/>
    </source>
</evidence>
<evidence type="ECO:0000313" key="2">
    <source>
        <dbReference type="EMBL" id="WWM70798.1"/>
    </source>
</evidence>
<evidence type="ECO:0000313" key="3">
    <source>
        <dbReference type="Proteomes" id="UP001382935"/>
    </source>
</evidence>
<dbReference type="Gene3D" id="3.40.50.1820">
    <property type="entry name" value="alpha/beta hydrolase"/>
    <property type="match status" value="1"/>
</dbReference>
<organism evidence="2 3">
    <name type="scientific">Sphingomonas kaistensis</name>
    <dbReference type="NCBI Taxonomy" id="298708"/>
    <lineage>
        <taxon>Bacteria</taxon>
        <taxon>Pseudomonadati</taxon>
        <taxon>Pseudomonadota</taxon>
        <taxon>Alphaproteobacteria</taxon>
        <taxon>Sphingomonadales</taxon>
        <taxon>Sphingomonadaceae</taxon>
        <taxon>Sphingomonas</taxon>
    </lineage>
</organism>
<protein>
    <submittedName>
        <fullName evidence="2">Alpha/beta fold hydrolase</fullName>
    </submittedName>
</protein>
<dbReference type="PANTHER" id="PTHR36837">
    <property type="entry name" value="POLY(3-HYDROXYALKANOATE) POLYMERASE SUBUNIT PHAC"/>
    <property type="match status" value="1"/>
</dbReference>
<gene>
    <name evidence="2" type="ORF">V6R86_08950</name>
</gene>
<sequence length="322" mass="33836">MPLFLELLRDAAIDDPALGRAALDGLRRYQFAPPPPSRRERPVVQEVAGVTLRDCGGSGPTVILVPSLINPPTILDLDPDCSLADALAARHRVLLLDWGLAAARQELSLDGHVDERLVPLVEAAGPAILAGYCLGGTLALAAAARTSAVRVVATLASPYDFGAYEGSARKALLALWRASETAAGRLGFLPMEVLQAAFWQIDPARIVAKFAHFATADLGSSQAQRFVALEDWANSGEPLPLPAARQLVEDLFGNAGMIAPLPACPMLHVTATGDRIVPAATAPTGERLSSPSGHVGMIVGRDAATSLHAPLLRWLEGVAPSR</sequence>
<dbReference type="GO" id="GO:0016787">
    <property type="term" value="F:hydrolase activity"/>
    <property type="evidence" value="ECO:0007669"/>
    <property type="project" value="UniProtKB-KW"/>
</dbReference>
<feature type="domain" description="AB hydrolase-1" evidence="1">
    <location>
        <begin position="82"/>
        <end position="318"/>
    </location>
</feature>
<keyword evidence="2" id="KW-0378">Hydrolase</keyword>
<dbReference type="PANTHER" id="PTHR36837:SF2">
    <property type="entry name" value="POLY(3-HYDROXYALKANOATE) POLYMERASE SUBUNIT PHAC"/>
    <property type="match status" value="1"/>
</dbReference>
<dbReference type="Pfam" id="PF12697">
    <property type="entry name" value="Abhydrolase_6"/>
    <property type="match status" value="1"/>
</dbReference>